<evidence type="ECO:0000313" key="2">
    <source>
        <dbReference type="EMBL" id="OPX45026.1"/>
    </source>
</evidence>
<reference evidence="2 3" key="1">
    <citation type="submission" date="2017-03" db="EMBL/GenBank/DDBJ databases">
        <title>Genome sequence of Clostridium hungatei DSM 14427.</title>
        <authorList>
            <person name="Poehlein A."/>
            <person name="Daniel R."/>
        </authorList>
    </citation>
    <scope>NUCLEOTIDE SEQUENCE [LARGE SCALE GENOMIC DNA]</scope>
    <source>
        <strain evidence="2 3">DSM 14427</strain>
    </source>
</reference>
<organism evidence="2 3">
    <name type="scientific">Ruminiclostridium hungatei</name>
    <name type="common">Clostridium hungatei</name>
    <dbReference type="NCBI Taxonomy" id="48256"/>
    <lineage>
        <taxon>Bacteria</taxon>
        <taxon>Bacillati</taxon>
        <taxon>Bacillota</taxon>
        <taxon>Clostridia</taxon>
        <taxon>Eubacteriales</taxon>
        <taxon>Oscillospiraceae</taxon>
        <taxon>Ruminiclostridium</taxon>
    </lineage>
</organism>
<dbReference type="STRING" id="48256.CLHUN_12580"/>
<gene>
    <name evidence="2" type="ORF">CLHUN_12580</name>
</gene>
<comment type="caution">
    <text evidence="2">The sequence shown here is derived from an EMBL/GenBank/DDBJ whole genome shotgun (WGS) entry which is preliminary data.</text>
</comment>
<protein>
    <submittedName>
        <fullName evidence="2">NAD dependent epimerase/dehydratase family protein</fullName>
    </submittedName>
</protein>
<dbReference type="PANTHER" id="PTHR12126">
    <property type="entry name" value="NADH-UBIQUINONE OXIDOREDUCTASE 39 KDA SUBUNIT-RELATED"/>
    <property type="match status" value="1"/>
</dbReference>
<dbReference type="Pfam" id="PF01370">
    <property type="entry name" value="Epimerase"/>
    <property type="match status" value="1"/>
</dbReference>
<keyword evidence="3" id="KW-1185">Reference proteome</keyword>
<name>A0A1V4SNG9_RUMHU</name>
<accession>A0A1V4SNG9</accession>
<proteinExistence type="predicted"/>
<sequence>MYRDNKKLKLLIIGGSGFVSSHLVRKALEYGHEVWVLTRGGRPVPEGAISLKADRSDGQAFKSVIRSAGIRWDAVLDCICMDAENARQDIEVFSKLAKQLLVISTDIVYEPGSRSFPQTEECKGWITEGYAGNKRLCELEFMNAGTGDMSWTILRPGHIYGPGSQLGCLPLHQRDPELLERLLGGKPISLAGGGHFLLHPVFVLDLCELMLDLLGNEKADNEIFCVGGPDVIECRKYYEIIAGILKVEAKIETVPVDSFIPDHPEAVPSLCHRIYDLSRLKAAGAKLPATSIEKGLRLHVESLLQGQERA</sequence>
<feature type="domain" description="NAD-dependent epimerase/dehydratase" evidence="1">
    <location>
        <begin position="11"/>
        <end position="227"/>
    </location>
</feature>
<dbReference type="Proteomes" id="UP000191554">
    <property type="component" value="Unassembled WGS sequence"/>
</dbReference>
<dbReference type="SUPFAM" id="SSF51735">
    <property type="entry name" value="NAD(P)-binding Rossmann-fold domains"/>
    <property type="match status" value="1"/>
</dbReference>
<evidence type="ECO:0000313" key="3">
    <source>
        <dbReference type="Proteomes" id="UP000191554"/>
    </source>
</evidence>
<dbReference type="InterPro" id="IPR051207">
    <property type="entry name" value="ComplexI_NDUFA9_subunit"/>
</dbReference>
<evidence type="ECO:0000259" key="1">
    <source>
        <dbReference type="Pfam" id="PF01370"/>
    </source>
</evidence>
<dbReference type="EMBL" id="MZGX01000006">
    <property type="protein sequence ID" value="OPX45026.1"/>
    <property type="molecule type" value="Genomic_DNA"/>
</dbReference>
<dbReference type="RefSeq" id="WP_080063704.1">
    <property type="nucleotide sequence ID" value="NZ_MZGX01000006.1"/>
</dbReference>
<dbReference type="GO" id="GO:0044877">
    <property type="term" value="F:protein-containing complex binding"/>
    <property type="evidence" value="ECO:0007669"/>
    <property type="project" value="TreeGrafter"/>
</dbReference>
<dbReference type="InterPro" id="IPR036291">
    <property type="entry name" value="NAD(P)-bd_dom_sf"/>
</dbReference>
<dbReference type="PANTHER" id="PTHR12126:SF11">
    <property type="entry name" value="NADH DEHYDROGENASE [UBIQUINONE] 1 ALPHA SUBCOMPLEX SUBUNIT 9, MITOCHONDRIAL"/>
    <property type="match status" value="1"/>
</dbReference>
<dbReference type="OrthoDB" id="244102at2"/>
<dbReference type="AlphaFoldDB" id="A0A1V4SNG9"/>
<dbReference type="Gene3D" id="3.40.50.720">
    <property type="entry name" value="NAD(P)-binding Rossmann-like Domain"/>
    <property type="match status" value="1"/>
</dbReference>
<dbReference type="InterPro" id="IPR001509">
    <property type="entry name" value="Epimerase_deHydtase"/>
</dbReference>